<gene>
    <name evidence="1" type="ORF">E4O92_13645</name>
</gene>
<sequence>MQLMEASMNHLEHGFASLANGETKLPGYDQDFDLWLRAQATLLRERKFDLLDFDNLAEEVEGMARAEHRELRNRLEVVLIHLLKLRFQPGHPSNNWLGTLGEQRSRLGLLIEDSPSMARHIAGYAEHAYRNAVKKAAQETGLPSSTFPATNPFTEAQLLDPDHIP</sequence>
<dbReference type="InterPro" id="IPR002636">
    <property type="entry name" value="DUF29"/>
</dbReference>
<protein>
    <submittedName>
        <fullName evidence="1">DUF29 domain-containing protein</fullName>
    </submittedName>
</protein>
<dbReference type="EMBL" id="SPUM01000091">
    <property type="protein sequence ID" value="TFW31499.1"/>
    <property type="molecule type" value="Genomic_DNA"/>
</dbReference>
<dbReference type="PANTHER" id="PTHR34235">
    <property type="entry name" value="SLR1203 PROTEIN-RELATED"/>
    <property type="match status" value="1"/>
</dbReference>
<organism evidence="1 2">
    <name type="scientific">Massilia horti</name>
    <dbReference type="NCBI Taxonomy" id="2562153"/>
    <lineage>
        <taxon>Bacteria</taxon>
        <taxon>Pseudomonadati</taxon>
        <taxon>Pseudomonadota</taxon>
        <taxon>Betaproteobacteria</taxon>
        <taxon>Burkholderiales</taxon>
        <taxon>Oxalobacteraceae</taxon>
        <taxon>Telluria group</taxon>
        <taxon>Massilia</taxon>
    </lineage>
</organism>
<evidence type="ECO:0000313" key="1">
    <source>
        <dbReference type="EMBL" id="TFW31499.1"/>
    </source>
</evidence>
<accession>A0A4Y9SXQ1</accession>
<keyword evidence="2" id="KW-1185">Reference proteome</keyword>
<dbReference type="Proteomes" id="UP000297258">
    <property type="component" value="Unassembled WGS sequence"/>
</dbReference>
<evidence type="ECO:0000313" key="2">
    <source>
        <dbReference type="Proteomes" id="UP000297258"/>
    </source>
</evidence>
<reference evidence="1 2" key="1">
    <citation type="submission" date="2019-03" db="EMBL/GenBank/DDBJ databases">
        <title>Draft genome of Massilia hortus sp. nov., a novel bacterial species of the Oxalobacteraceae family.</title>
        <authorList>
            <person name="Peta V."/>
            <person name="Raths R."/>
            <person name="Bucking H."/>
        </authorList>
    </citation>
    <scope>NUCLEOTIDE SEQUENCE [LARGE SCALE GENOMIC DNA]</scope>
    <source>
        <strain evidence="1 2">ONC3</strain>
    </source>
</reference>
<dbReference type="Gene3D" id="1.20.1220.20">
    <property type="entry name" value="Uncharcterised protein PF01724"/>
    <property type="match status" value="1"/>
</dbReference>
<name>A0A4Y9SXQ1_9BURK</name>
<comment type="caution">
    <text evidence="1">The sequence shown here is derived from an EMBL/GenBank/DDBJ whole genome shotgun (WGS) entry which is preliminary data.</text>
</comment>
<proteinExistence type="predicted"/>
<dbReference type="AlphaFoldDB" id="A0A4Y9SXQ1"/>
<dbReference type="OrthoDB" id="425753at2"/>
<dbReference type="Pfam" id="PF01724">
    <property type="entry name" value="DUF29"/>
    <property type="match status" value="1"/>
</dbReference>